<evidence type="ECO:0000256" key="2">
    <source>
        <dbReference type="ARBA" id="ARBA00023306"/>
    </source>
</evidence>
<dbReference type="PANTHER" id="PTHR33142">
    <property type="entry name" value="CYCLIN-DEPENDENT PROTEIN KINASE INHIBITOR SMR13"/>
    <property type="match status" value="1"/>
</dbReference>
<reference evidence="5" key="3">
    <citation type="submission" date="2020-04" db="EMBL/GenBank/DDBJ databases">
        <authorList>
            <person name="Grover C.E."/>
            <person name="Arick M.A. II"/>
            <person name="Thrash A."/>
            <person name="Conover J.L."/>
            <person name="Sanders W.S."/>
            <person name="Peterson D.G."/>
            <person name="Scheffler J.A."/>
            <person name="Scheffler B.E."/>
            <person name="Wendel J.F."/>
        </authorList>
    </citation>
    <scope>NUCLEOTIDE SEQUENCE</scope>
    <source>
        <strain evidence="5">8</strain>
        <tissue evidence="5">Leaf</tissue>
    </source>
</reference>
<feature type="compositionally biased region" description="Basic residues" evidence="3">
    <location>
        <begin position="8"/>
        <end position="25"/>
    </location>
</feature>
<dbReference type="PANTHER" id="PTHR33142:SF8">
    <property type="entry name" value="CYCLIN-DEPENDENT PROTEIN KINASE INHIBITOR SMR9"/>
    <property type="match status" value="1"/>
</dbReference>
<gene>
    <name evidence="4" type="ORF">B456_001G138100</name>
    <name evidence="5" type="ORF">Gorai_021179</name>
</gene>
<evidence type="ECO:0000256" key="3">
    <source>
        <dbReference type="SAM" id="MobiDB-lite"/>
    </source>
</evidence>
<dbReference type="AlphaFoldDB" id="A0A0D2N1W8"/>
<dbReference type="EMBL" id="JABEZZ010000001">
    <property type="protein sequence ID" value="MBA0578908.1"/>
    <property type="molecule type" value="Genomic_DNA"/>
</dbReference>
<sequence length="107" mass="11712">MAPTTSKATRKASSTKKKKKKHVKGKISNQKTAAALMEDTEGGDGDDIVTAETPFSTPKAQRFRIPEMETSPPAPKKQRLLLSDCSLQTTPIAFFAPPDLELFFFAL</sequence>
<feature type="compositionally biased region" description="Acidic residues" evidence="3">
    <location>
        <begin position="38"/>
        <end position="49"/>
    </location>
</feature>
<dbReference type="Proteomes" id="UP000032304">
    <property type="component" value="Chromosome 1"/>
</dbReference>
<reference evidence="4 6" key="1">
    <citation type="journal article" date="2012" name="Nature">
        <title>Repeated polyploidization of Gossypium genomes and the evolution of spinnable cotton fibres.</title>
        <authorList>
            <person name="Paterson A.H."/>
            <person name="Wendel J.F."/>
            <person name="Gundlach H."/>
            <person name="Guo H."/>
            <person name="Jenkins J."/>
            <person name="Jin D."/>
            <person name="Llewellyn D."/>
            <person name="Showmaker K.C."/>
            <person name="Shu S."/>
            <person name="Udall J."/>
            <person name="Yoo M.J."/>
            <person name="Byers R."/>
            <person name="Chen W."/>
            <person name="Doron-Faigenboim A."/>
            <person name="Duke M.V."/>
            <person name="Gong L."/>
            <person name="Grimwood J."/>
            <person name="Grover C."/>
            <person name="Grupp K."/>
            <person name="Hu G."/>
            <person name="Lee T.H."/>
            <person name="Li J."/>
            <person name="Lin L."/>
            <person name="Liu T."/>
            <person name="Marler B.S."/>
            <person name="Page J.T."/>
            <person name="Roberts A.W."/>
            <person name="Romanel E."/>
            <person name="Sanders W.S."/>
            <person name="Szadkowski E."/>
            <person name="Tan X."/>
            <person name="Tang H."/>
            <person name="Xu C."/>
            <person name="Wang J."/>
            <person name="Wang Z."/>
            <person name="Zhang D."/>
            <person name="Zhang L."/>
            <person name="Ashrafi H."/>
            <person name="Bedon F."/>
            <person name="Bowers J.E."/>
            <person name="Brubaker C.L."/>
            <person name="Chee P.W."/>
            <person name="Das S."/>
            <person name="Gingle A.R."/>
            <person name="Haigler C.H."/>
            <person name="Harker D."/>
            <person name="Hoffmann L.V."/>
            <person name="Hovav R."/>
            <person name="Jones D.C."/>
            <person name="Lemke C."/>
            <person name="Mansoor S."/>
            <person name="ur Rahman M."/>
            <person name="Rainville L.N."/>
            <person name="Rambani A."/>
            <person name="Reddy U.K."/>
            <person name="Rong J.K."/>
            <person name="Saranga Y."/>
            <person name="Scheffler B.E."/>
            <person name="Scheffler J.A."/>
            <person name="Stelly D.M."/>
            <person name="Triplett B.A."/>
            <person name="Van Deynze A."/>
            <person name="Vaslin M.F."/>
            <person name="Waghmare V.N."/>
            <person name="Walford S.A."/>
            <person name="Wright R.J."/>
            <person name="Zaki E.A."/>
            <person name="Zhang T."/>
            <person name="Dennis E.S."/>
            <person name="Mayer K.F."/>
            <person name="Peterson D.G."/>
            <person name="Rokhsar D.S."/>
            <person name="Wang X."/>
            <person name="Schmutz J."/>
        </authorList>
    </citation>
    <scope>NUCLEOTIDE SEQUENCE [LARGE SCALE GENOMIC DNA]</scope>
</reference>
<dbReference type="GO" id="GO:0032875">
    <property type="term" value="P:regulation of DNA endoreduplication"/>
    <property type="evidence" value="ECO:0007669"/>
    <property type="project" value="InterPro"/>
</dbReference>
<protein>
    <submittedName>
        <fullName evidence="4">Uncharacterized protein</fullName>
    </submittedName>
</protein>
<dbReference type="EMBL" id="CM001740">
    <property type="protein sequence ID" value="KJB06238.1"/>
    <property type="molecule type" value="Genomic_DNA"/>
</dbReference>
<feature type="region of interest" description="Disordered" evidence="3">
    <location>
        <begin position="1"/>
        <end position="77"/>
    </location>
</feature>
<accession>A0A0D2N1W8</accession>
<dbReference type="OrthoDB" id="1840446at2759"/>
<keyword evidence="1" id="KW-0649">Protein kinase inhibitor</keyword>
<organism evidence="4 6">
    <name type="scientific">Gossypium raimondii</name>
    <name type="common">Peruvian cotton</name>
    <name type="synonym">Gossypium klotzschianum subsp. raimondii</name>
    <dbReference type="NCBI Taxonomy" id="29730"/>
    <lineage>
        <taxon>Eukaryota</taxon>
        <taxon>Viridiplantae</taxon>
        <taxon>Streptophyta</taxon>
        <taxon>Embryophyta</taxon>
        <taxon>Tracheophyta</taxon>
        <taxon>Spermatophyta</taxon>
        <taxon>Magnoliopsida</taxon>
        <taxon>eudicotyledons</taxon>
        <taxon>Gunneridae</taxon>
        <taxon>Pentapetalae</taxon>
        <taxon>rosids</taxon>
        <taxon>malvids</taxon>
        <taxon>Malvales</taxon>
        <taxon>Malvaceae</taxon>
        <taxon>Malvoideae</taxon>
        <taxon>Gossypium</taxon>
    </lineage>
</organism>
<evidence type="ECO:0000313" key="4">
    <source>
        <dbReference type="EMBL" id="KJB06238.1"/>
    </source>
</evidence>
<keyword evidence="2" id="KW-0131">Cell cycle</keyword>
<dbReference type="Proteomes" id="UP000593578">
    <property type="component" value="Unassembled WGS sequence"/>
</dbReference>
<evidence type="ECO:0000313" key="5">
    <source>
        <dbReference type="EMBL" id="MBA0578908.1"/>
    </source>
</evidence>
<evidence type="ECO:0000313" key="6">
    <source>
        <dbReference type="Proteomes" id="UP000032304"/>
    </source>
</evidence>
<dbReference type="GO" id="GO:0005634">
    <property type="term" value="C:nucleus"/>
    <property type="evidence" value="ECO:0007669"/>
    <property type="project" value="TreeGrafter"/>
</dbReference>
<dbReference type="OMA" id="HCIPKAT"/>
<evidence type="ECO:0000313" key="7">
    <source>
        <dbReference type="Proteomes" id="UP000593578"/>
    </source>
</evidence>
<dbReference type="Gramene" id="KJB06238">
    <property type="protein sequence ID" value="KJB06238"/>
    <property type="gene ID" value="B456_001G138100"/>
</dbReference>
<dbReference type="InterPro" id="IPR040389">
    <property type="entry name" value="SMR"/>
</dbReference>
<evidence type="ECO:0000256" key="1">
    <source>
        <dbReference type="ARBA" id="ARBA00023013"/>
    </source>
</evidence>
<reference evidence="5 7" key="2">
    <citation type="journal article" date="2019" name="Genome Biol. Evol.">
        <title>Insights into the evolution of the New World diploid cottons (Gossypium, subgenus Houzingenia) based on genome sequencing.</title>
        <authorList>
            <person name="Grover C.E."/>
            <person name="Arick M.A. 2nd"/>
            <person name="Thrash A."/>
            <person name="Conover J.L."/>
            <person name="Sanders W.S."/>
            <person name="Peterson D.G."/>
            <person name="Frelichowski J.E."/>
            <person name="Scheffler J.A."/>
            <person name="Scheffler B.E."/>
            <person name="Wendel J.F."/>
        </authorList>
    </citation>
    <scope>NUCLEOTIDE SEQUENCE [LARGE SCALE GENOMIC DNA]</scope>
    <source>
        <strain evidence="5">8</strain>
        <tissue evidence="5">Leaf</tissue>
    </source>
</reference>
<proteinExistence type="predicted"/>
<dbReference type="KEGG" id="gra:105762363"/>
<keyword evidence="6" id="KW-1185">Reference proteome</keyword>
<name>A0A0D2N1W8_GOSRA</name>
<dbReference type="GO" id="GO:0004860">
    <property type="term" value="F:protein kinase inhibitor activity"/>
    <property type="evidence" value="ECO:0007669"/>
    <property type="project" value="UniProtKB-KW"/>
</dbReference>